<organism evidence="2 3">
    <name type="scientific">Fulvimarina manganoxydans</name>
    <dbReference type="NCBI Taxonomy" id="937218"/>
    <lineage>
        <taxon>Bacteria</taxon>
        <taxon>Pseudomonadati</taxon>
        <taxon>Pseudomonadota</taxon>
        <taxon>Alphaproteobacteria</taxon>
        <taxon>Hyphomicrobiales</taxon>
        <taxon>Aurantimonadaceae</taxon>
        <taxon>Fulvimarina</taxon>
    </lineage>
</organism>
<protein>
    <submittedName>
        <fullName evidence="2">Sugar phosphate isomerase/epimerase</fullName>
    </submittedName>
</protein>
<feature type="domain" description="Xylose isomerase-like TIM barrel" evidence="1">
    <location>
        <begin position="21"/>
        <end position="244"/>
    </location>
</feature>
<keyword evidence="2" id="KW-0413">Isomerase</keyword>
<name>A0A1W2ENB2_9HYPH</name>
<dbReference type="InterPro" id="IPR036237">
    <property type="entry name" value="Xyl_isomerase-like_sf"/>
</dbReference>
<evidence type="ECO:0000313" key="2">
    <source>
        <dbReference type="EMBL" id="SMD10776.1"/>
    </source>
</evidence>
<proteinExistence type="predicted"/>
<dbReference type="STRING" id="937218.SAMN06297251_12830"/>
<dbReference type="OrthoDB" id="9072761at2"/>
<evidence type="ECO:0000313" key="3">
    <source>
        <dbReference type="Proteomes" id="UP000192656"/>
    </source>
</evidence>
<keyword evidence="3" id="KW-1185">Reference proteome</keyword>
<dbReference type="GO" id="GO:0016853">
    <property type="term" value="F:isomerase activity"/>
    <property type="evidence" value="ECO:0007669"/>
    <property type="project" value="UniProtKB-KW"/>
</dbReference>
<evidence type="ECO:0000259" key="1">
    <source>
        <dbReference type="Pfam" id="PF01261"/>
    </source>
</evidence>
<dbReference type="PANTHER" id="PTHR12110:SF48">
    <property type="entry name" value="BLL3656 PROTEIN"/>
    <property type="match status" value="1"/>
</dbReference>
<reference evidence="2 3" key="1">
    <citation type="submission" date="2017-04" db="EMBL/GenBank/DDBJ databases">
        <authorList>
            <person name="Afonso C.L."/>
            <person name="Miller P.J."/>
            <person name="Scott M.A."/>
            <person name="Spackman E."/>
            <person name="Goraichik I."/>
            <person name="Dimitrov K.M."/>
            <person name="Suarez D.L."/>
            <person name="Swayne D.E."/>
        </authorList>
    </citation>
    <scope>NUCLEOTIDE SEQUENCE [LARGE SCALE GENOMIC DNA]</scope>
    <source>
        <strain evidence="2 3">CGMCC 1.10972</strain>
    </source>
</reference>
<sequence length="265" mass="28323">MNRPLGLGHFTFLSLPPADLVRLARAAGFNFVGLRFHPVAPGALHWLPDAAGQRELQRVMAGEDIGLYDIETVVIDEDLRPETLIPAMDAAAALGGERINTCADRFERLPERFAQLCDLAAQRGLGVDIECMAWRGIDSPKACLDLIEESGAANAGYLVDALHHSRCGGTPAEIAAMAPERIVSAQLCDAPDRAPTGTEALITEARGERLIPGEGALPLADLLGALPAHTVLSIELPSTLDARPPLERARAIHQATMALLKKVQE</sequence>
<gene>
    <name evidence="2" type="ORF">SAMN06297251_12830</name>
</gene>
<dbReference type="PANTHER" id="PTHR12110">
    <property type="entry name" value="HYDROXYPYRUVATE ISOMERASE"/>
    <property type="match status" value="1"/>
</dbReference>
<accession>A0A1W2ENB2</accession>
<dbReference type="Gene3D" id="3.20.20.150">
    <property type="entry name" value="Divalent-metal-dependent TIM barrel enzymes"/>
    <property type="match status" value="1"/>
</dbReference>
<dbReference type="Pfam" id="PF01261">
    <property type="entry name" value="AP_endonuc_2"/>
    <property type="match status" value="1"/>
</dbReference>
<dbReference type="InterPro" id="IPR050312">
    <property type="entry name" value="IolE/XylAMocC-like"/>
</dbReference>
<dbReference type="InterPro" id="IPR013022">
    <property type="entry name" value="Xyl_isomerase-like_TIM-brl"/>
</dbReference>
<dbReference type="Proteomes" id="UP000192656">
    <property type="component" value="Unassembled WGS sequence"/>
</dbReference>
<dbReference type="RefSeq" id="WP_084412514.1">
    <property type="nucleotide sequence ID" value="NZ_FWXR01000028.1"/>
</dbReference>
<dbReference type="SUPFAM" id="SSF51658">
    <property type="entry name" value="Xylose isomerase-like"/>
    <property type="match status" value="1"/>
</dbReference>
<dbReference type="EMBL" id="FWXR01000028">
    <property type="protein sequence ID" value="SMD10776.1"/>
    <property type="molecule type" value="Genomic_DNA"/>
</dbReference>
<dbReference type="AlphaFoldDB" id="A0A1W2ENB2"/>